<name>B0T3I9_CAUSK</name>
<keyword evidence="1" id="KW-0732">Signal</keyword>
<organism evidence="2">
    <name type="scientific">Caulobacter sp. (strain K31)</name>
    <dbReference type="NCBI Taxonomy" id="366602"/>
    <lineage>
        <taxon>Bacteria</taxon>
        <taxon>Pseudomonadati</taxon>
        <taxon>Pseudomonadota</taxon>
        <taxon>Alphaproteobacteria</taxon>
        <taxon>Caulobacterales</taxon>
        <taxon>Caulobacteraceae</taxon>
        <taxon>Caulobacter</taxon>
    </lineage>
</organism>
<sequence length="114" mass="12115" precursor="true">MSQFIVKISTFAAPGLAALSVLSALGLSQAAQAAPAKPVVLATIPVGDLDLSRPDDARQFQARIEAAGETVCDARTRAERLDRWSAKACRIDIRDEVQSKLSRKQAKALRAIGG</sequence>
<gene>
    <name evidence="2" type="ordered locus">Caul_1746</name>
</gene>
<dbReference type="InterPro" id="IPR030972">
    <property type="entry name" value="UrcA_uranyl"/>
</dbReference>
<dbReference type="EMBL" id="CP000927">
    <property type="protein sequence ID" value="ABZ70875.1"/>
    <property type="molecule type" value="Genomic_DNA"/>
</dbReference>
<feature type="chain" id="PRO_5002753006" description="UrcA family protein" evidence="1">
    <location>
        <begin position="34"/>
        <end position="114"/>
    </location>
</feature>
<dbReference type="OrthoDB" id="7190818at2"/>
<reference evidence="2" key="1">
    <citation type="submission" date="2008-01" db="EMBL/GenBank/DDBJ databases">
        <title>Complete sequence of chromosome of Caulobacter sp. K31.</title>
        <authorList>
            <consortium name="US DOE Joint Genome Institute"/>
            <person name="Copeland A."/>
            <person name="Lucas S."/>
            <person name="Lapidus A."/>
            <person name="Barry K."/>
            <person name="Glavina del Rio T."/>
            <person name="Dalin E."/>
            <person name="Tice H."/>
            <person name="Pitluck S."/>
            <person name="Bruce D."/>
            <person name="Goodwin L."/>
            <person name="Thompson L.S."/>
            <person name="Brettin T."/>
            <person name="Detter J.C."/>
            <person name="Han C."/>
            <person name="Schmutz J."/>
            <person name="Larimer F."/>
            <person name="Land M."/>
            <person name="Hauser L."/>
            <person name="Kyrpides N."/>
            <person name="Kim E."/>
            <person name="Stephens C."/>
            <person name="Richardson P."/>
        </authorList>
    </citation>
    <scope>NUCLEOTIDE SEQUENCE [LARGE SCALE GENOMIC DNA]</scope>
    <source>
        <strain evidence="2">K31</strain>
    </source>
</reference>
<feature type="signal peptide" evidence="1">
    <location>
        <begin position="1"/>
        <end position="33"/>
    </location>
</feature>
<proteinExistence type="predicted"/>
<accession>B0T3I9</accession>
<dbReference type="HOGENOM" id="CLU_2116599_0_0_5"/>
<dbReference type="NCBIfam" id="TIGR04433">
    <property type="entry name" value="UrcA_uranyl"/>
    <property type="match status" value="1"/>
</dbReference>
<dbReference type="AlphaFoldDB" id="B0T3I9"/>
<evidence type="ECO:0000256" key="1">
    <source>
        <dbReference type="SAM" id="SignalP"/>
    </source>
</evidence>
<evidence type="ECO:0000313" key="2">
    <source>
        <dbReference type="EMBL" id="ABZ70875.1"/>
    </source>
</evidence>
<protein>
    <recommendedName>
        <fullName evidence="3">UrcA family protein</fullName>
    </recommendedName>
</protein>
<dbReference type="KEGG" id="cak:Caul_1746"/>
<evidence type="ECO:0008006" key="3">
    <source>
        <dbReference type="Google" id="ProtNLM"/>
    </source>
</evidence>